<dbReference type="Proteomes" id="UP000007463">
    <property type="component" value="Chromosome"/>
</dbReference>
<evidence type="ECO:0000313" key="2">
    <source>
        <dbReference type="Proteomes" id="UP000007463"/>
    </source>
</evidence>
<dbReference type="KEGG" id="fte:Fluta_3685"/>
<dbReference type="InterPro" id="IPR037883">
    <property type="entry name" value="Knr4/Smi1-like_sf"/>
</dbReference>
<dbReference type="OrthoDB" id="282795at2"/>
<proteinExistence type="predicted"/>
<accession>F2IET6</accession>
<dbReference type="SUPFAM" id="SSF160631">
    <property type="entry name" value="SMI1/KNR4-like"/>
    <property type="match status" value="1"/>
</dbReference>
<dbReference type="EMBL" id="CP002542">
    <property type="protein sequence ID" value="AEA45653.1"/>
    <property type="molecule type" value="Genomic_DNA"/>
</dbReference>
<reference evidence="1 2" key="1">
    <citation type="journal article" date="2011" name="Stand. Genomic Sci.">
        <title>Complete genome sequence of the gliding freshwater bacterium Fluviicola taffensis type strain (RW262).</title>
        <authorList>
            <person name="Woyke T."/>
            <person name="Chertkov O."/>
            <person name="Lapidus A."/>
            <person name="Nolan M."/>
            <person name="Lucas S."/>
            <person name="Del Rio T.G."/>
            <person name="Tice H."/>
            <person name="Cheng J.F."/>
            <person name="Tapia R."/>
            <person name="Han C."/>
            <person name="Goodwin L."/>
            <person name="Pitluck S."/>
            <person name="Liolios K."/>
            <person name="Pagani I."/>
            <person name="Ivanova N."/>
            <person name="Huntemann M."/>
            <person name="Mavromatis K."/>
            <person name="Mikhailova N."/>
            <person name="Pati A."/>
            <person name="Chen A."/>
            <person name="Palaniappan K."/>
            <person name="Land M."/>
            <person name="Hauser L."/>
            <person name="Brambilla E.M."/>
            <person name="Rohde M."/>
            <person name="Mwirichia R."/>
            <person name="Sikorski J."/>
            <person name="Tindall B.J."/>
            <person name="Goker M."/>
            <person name="Bristow J."/>
            <person name="Eisen J.A."/>
            <person name="Markowitz V."/>
            <person name="Hugenholtz P."/>
            <person name="Klenk H.P."/>
            <person name="Kyrpides N.C."/>
        </authorList>
    </citation>
    <scope>NUCLEOTIDE SEQUENCE [LARGE SCALE GENOMIC DNA]</scope>
    <source>
        <strain evidence="2">DSM 16823 / RW262 / RW262</strain>
    </source>
</reference>
<gene>
    <name evidence="1" type="ordered locus">Fluta_3685</name>
</gene>
<sequence length="138" mass="15735">MNRVESVIDLLEKTFPDSKLGLVKSDWLNVLEKKYGDMPKDLKELYAKLGYGTIGDSYYSIHVLLEPDEIYDEITANELKGKYIVGDDFCGTCQAYDADNNWVFGSIDSNGKFNILTDYYADYIDFLEKLAINEIENG</sequence>
<dbReference type="RefSeq" id="WP_013688420.1">
    <property type="nucleotide sequence ID" value="NC_015321.1"/>
</dbReference>
<reference evidence="2" key="2">
    <citation type="submission" date="2011-02" db="EMBL/GenBank/DDBJ databases">
        <title>The complete genome of Fluviicola taffensis DSM 16823.</title>
        <authorList>
            <consortium name="US DOE Joint Genome Institute (JGI-PGF)"/>
            <person name="Lucas S."/>
            <person name="Copeland A."/>
            <person name="Lapidus A."/>
            <person name="Bruce D."/>
            <person name="Goodwin L."/>
            <person name="Pitluck S."/>
            <person name="Kyrpides N."/>
            <person name="Mavromatis K."/>
            <person name="Ivanova N."/>
            <person name="Mikhailova N."/>
            <person name="Pagani I."/>
            <person name="Chertkov O."/>
            <person name="Detter J.C."/>
            <person name="Han C."/>
            <person name="Tapia R."/>
            <person name="Land M."/>
            <person name="Hauser L."/>
            <person name="Markowitz V."/>
            <person name="Cheng J.-F."/>
            <person name="Hugenholtz P."/>
            <person name="Woyke T."/>
            <person name="Wu D."/>
            <person name="Tindall B."/>
            <person name="Pomrenke H.G."/>
            <person name="Brambilla E."/>
            <person name="Klenk H.-P."/>
            <person name="Eisen J.A."/>
        </authorList>
    </citation>
    <scope>NUCLEOTIDE SEQUENCE [LARGE SCALE GENOMIC DNA]</scope>
    <source>
        <strain evidence="2">DSM 16823 / RW262 / RW262</strain>
    </source>
</reference>
<dbReference type="AlphaFoldDB" id="F2IET6"/>
<organism evidence="1 2">
    <name type="scientific">Fluviicola taffensis (strain DSM 16823 / NCIMB 13979 / RW262)</name>
    <dbReference type="NCBI Taxonomy" id="755732"/>
    <lineage>
        <taxon>Bacteria</taxon>
        <taxon>Pseudomonadati</taxon>
        <taxon>Bacteroidota</taxon>
        <taxon>Flavobacteriia</taxon>
        <taxon>Flavobacteriales</taxon>
        <taxon>Crocinitomicaceae</taxon>
        <taxon>Fluviicola</taxon>
    </lineage>
</organism>
<name>F2IET6_FLUTR</name>
<dbReference type="HOGENOM" id="CLU_1884995_0_0_10"/>
<keyword evidence="2" id="KW-1185">Reference proteome</keyword>
<protein>
    <recommendedName>
        <fullName evidence="3">Knr4/Smi1-like domain-containing protein</fullName>
    </recommendedName>
</protein>
<evidence type="ECO:0008006" key="3">
    <source>
        <dbReference type="Google" id="ProtNLM"/>
    </source>
</evidence>
<evidence type="ECO:0000313" key="1">
    <source>
        <dbReference type="EMBL" id="AEA45653.1"/>
    </source>
</evidence>
<dbReference type="STRING" id="755732.Fluta_3685"/>